<dbReference type="EMBL" id="JARAOO010000013">
    <property type="protein sequence ID" value="KAJ7946480.1"/>
    <property type="molecule type" value="Genomic_DNA"/>
</dbReference>
<dbReference type="KEGG" id="qsa:O6P43_031404"/>
<accession>A0AAD7KX08</accession>
<dbReference type="AlphaFoldDB" id="A0AAD7KX08"/>
<proteinExistence type="predicted"/>
<organism evidence="1 2">
    <name type="scientific">Quillaja saponaria</name>
    <name type="common">Soap bark tree</name>
    <dbReference type="NCBI Taxonomy" id="32244"/>
    <lineage>
        <taxon>Eukaryota</taxon>
        <taxon>Viridiplantae</taxon>
        <taxon>Streptophyta</taxon>
        <taxon>Embryophyta</taxon>
        <taxon>Tracheophyta</taxon>
        <taxon>Spermatophyta</taxon>
        <taxon>Magnoliopsida</taxon>
        <taxon>eudicotyledons</taxon>
        <taxon>Gunneridae</taxon>
        <taxon>Pentapetalae</taxon>
        <taxon>rosids</taxon>
        <taxon>fabids</taxon>
        <taxon>Fabales</taxon>
        <taxon>Quillajaceae</taxon>
        <taxon>Quillaja</taxon>
    </lineage>
</organism>
<dbReference type="Proteomes" id="UP001163823">
    <property type="component" value="Chromosome 13"/>
</dbReference>
<name>A0AAD7KX08_QUISA</name>
<comment type="caution">
    <text evidence="1">The sequence shown here is derived from an EMBL/GenBank/DDBJ whole genome shotgun (WGS) entry which is preliminary data.</text>
</comment>
<sequence length="221" mass="25576">MSKASISNHFSLAYFFNKSFRYTCPKPKPHPTARPLPLPEHKKGKLFLFCGAKQSISEMEQQKNMKRTRERGDYDETKNTKKQDLYGINFNMDTKNREVVQDNGFNTEEWDSTQLALGVFDFPWLKDGVVSKSENYYLDFEDEFSIFKAAGIDYSEETYCLCENTEASMVHFPEEELGENVWKPFESINGLELETEGMDCIWSSLLNQPHQQLQQNGGTTV</sequence>
<reference evidence="1" key="1">
    <citation type="journal article" date="2023" name="Science">
        <title>Elucidation of the pathway for biosynthesis of saponin adjuvants from the soapbark tree.</title>
        <authorList>
            <person name="Reed J."/>
            <person name="Orme A."/>
            <person name="El-Demerdash A."/>
            <person name="Owen C."/>
            <person name="Martin L.B.B."/>
            <person name="Misra R.C."/>
            <person name="Kikuchi S."/>
            <person name="Rejzek M."/>
            <person name="Martin A.C."/>
            <person name="Harkess A."/>
            <person name="Leebens-Mack J."/>
            <person name="Louveau T."/>
            <person name="Stephenson M.J."/>
            <person name="Osbourn A."/>
        </authorList>
    </citation>
    <scope>NUCLEOTIDE SEQUENCE</scope>
    <source>
        <strain evidence="1">S10</strain>
    </source>
</reference>
<evidence type="ECO:0000313" key="1">
    <source>
        <dbReference type="EMBL" id="KAJ7946480.1"/>
    </source>
</evidence>
<gene>
    <name evidence="1" type="ORF">O6P43_031404</name>
</gene>
<protein>
    <submittedName>
        <fullName evidence="1">DNA binding sequence-specific DNA binding transcription factors</fullName>
    </submittedName>
</protein>
<evidence type="ECO:0000313" key="2">
    <source>
        <dbReference type="Proteomes" id="UP001163823"/>
    </source>
</evidence>
<keyword evidence="2" id="KW-1185">Reference proteome</keyword>